<sequence length="207" mass="21879">MTPDPTPPAAAAEAPISRREVLTAISSVWWLLLLRGVLLIVLGGYALLTPGLTLEAYSWVLGVFVLADGVLALVAAVMGWGESRGWTLLRGVLGVIAGLVIVANPALFGIVTIWILVTILAVQMIIGGGLEIYVAIKERKEIEGEGWMILAGVFSILFGLLVLAAPLLAGRTLIQVIGAFAIIFGISLCVTAFRIKGLRGRLEADQP</sequence>
<feature type="transmembrane region" description="Helical" evidence="1">
    <location>
        <begin position="88"/>
        <end position="107"/>
    </location>
</feature>
<feature type="transmembrane region" description="Helical" evidence="1">
    <location>
        <begin position="113"/>
        <end position="135"/>
    </location>
</feature>
<feature type="transmembrane region" description="Helical" evidence="1">
    <location>
        <begin position="28"/>
        <end position="47"/>
    </location>
</feature>
<dbReference type="PANTHER" id="PTHR34989">
    <property type="entry name" value="PROTEIN HDED"/>
    <property type="match status" value="1"/>
</dbReference>
<feature type="transmembrane region" description="Helical" evidence="1">
    <location>
        <begin position="147"/>
        <end position="167"/>
    </location>
</feature>
<reference evidence="2 3" key="1">
    <citation type="submission" date="2019-02" db="EMBL/GenBank/DDBJ databases">
        <title>Deep-cultivation of Planctomycetes and their phenomic and genomic characterization uncovers novel biology.</title>
        <authorList>
            <person name="Wiegand S."/>
            <person name="Jogler M."/>
            <person name="Boedeker C."/>
            <person name="Pinto D."/>
            <person name="Vollmers J."/>
            <person name="Rivas-Marin E."/>
            <person name="Kohn T."/>
            <person name="Peeters S.H."/>
            <person name="Heuer A."/>
            <person name="Rast P."/>
            <person name="Oberbeckmann S."/>
            <person name="Bunk B."/>
            <person name="Jeske O."/>
            <person name="Meyerdierks A."/>
            <person name="Storesund J.E."/>
            <person name="Kallscheuer N."/>
            <person name="Luecker S."/>
            <person name="Lage O.M."/>
            <person name="Pohl T."/>
            <person name="Merkel B.J."/>
            <person name="Hornburger P."/>
            <person name="Mueller R.-W."/>
            <person name="Bruemmer F."/>
            <person name="Labrenz M."/>
            <person name="Spormann A.M."/>
            <person name="Op Den Camp H."/>
            <person name="Overmann J."/>
            <person name="Amann R."/>
            <person name="Jetten M.S.M."/>
            <person name="Mascher T."/>
            <person name="Medema M.H."/>
            <person name="Devos D.P."/>
            <person name="Kaster A.-K."/>
            <person name="Ovreas L."/>
            <person name="Rohde M."/>
            <person name="Galperin M.Y."/>
            <person name="Jogler C."/>
        </authorList>
    </citation>
    <scope>NUCLEOTIDE SEQUENCE [LARGE SCALE GENOMIC DNA]</scope>
    <source>
        <strain evidence="2 3">Pla123a</strain>
    </source>
</reference>
<keyword evidence="1" id="KW-0472">Membrane</keyword>
<evidence type="ECO:0000313" key="2">
    <source>
        <dbReference type="EMBL" id="TWT77661.1"/>
    </source>
</evidence>
<keyword evidence="3" id="KW-1185">Reference proteome</keyword>
<name>A0A5C5YRT7_9BACT</name>
<dbReference type="InterPro" id="IPR052712">
    <property type="entry name" value="Acid_resist_chaperone_HdeD"/>
</dbReference>
<comment type="caution">
    <text evidence="2">The sequence shown here is derived from an EMBL/GenBank/DDBJ whole genome shotgun (WGS) entry which is preliminary data.</text>
</comment>
<dbReference type="RefSeq" id="WP_197527770.1">
    <property type="nucleotide sequence ID" value="NZ_SJPO01000003.1"/>
</dbReference>
<dbReference type="Pfam" id="PF03729">
    <property type="entry name" value="DUF308"/>
    <property type="match status" value="2"/>
</dbReference>
<proteinExistence type="predicted"/>
<feature type="transmembrane region" description="Helical" evidence="1">
    <location>
        <begin position="173"/>
        <end position="193"/>
    </location>
</feature>
<accession>A0A5C5YRT7</accession>
<gene>
    <name evidence="2" type="ORF">Pla123a_14570</name>
</gene>
<dbReference type="InterPro" id="IPR005325">
    <property type="entry name" value="DUF308_memb"/>
</dbReference>
<keyword evidence="1" id="KW-0812">Transmembrane</keyword>
<dbReference type="AlphaFoldDB" id="A0A5C5YRT7"/>
<keyword evidence="1" id="KW-1133">Transmembrane helix</keyword>
<organism evidence="2 3">
    <name type="scientific">Posidoniimonas polymericola</name>
    <dbReference type="NCBI Taxonomy" id="2528002"/>
    <lineage>
        <taxon>Bacteria</taxon>
        <taxon>Pseudomonadati</taxon>
        <taxon>Planctomycetota</taxon>
        <taxon>Planctomycetia</taxon>
        <taxon>Pirellulales</taxon>
        <taxon>Lacipirellulaceae</taxon>
        <taxon>Posidoniimonas</taxon>
    </lineage>
</organism>
<feature type="transmembrane region" description="Helical" evidence="1">
    <location>
        <begin position="59"/>
        <end position="81"/>
    </location>
</feature>
<protein>
    <submittedName>
        <fullName evidence="2">Acid-resistance membrane protein</fullName>
    </submittedName>
</protein>
<dbReference type="PANTHER" id="PTHR34989:SF1">
    <property type="entry name" value="PROTEIN HDED"/>
    <property type="match status" value="1"/>
</dbReference>
<dbReference type="Proteomes" id="UP000318478">
    <property type="component" value="Unassembled WGS sequence"/>
</dbReference>
<evidence type="ECO:0000256" key="1">
    <source>
        <dbReference type="SAM" id="Phobius"/>
    </source>
</evidence>
<dbReference type="EMBL" id="SJPO01000003">
    <property type="protein sequence ID" value="TWT77661.1"/>
    <property type="molecule type" value="Genomic_DNA"/>
</dbReference>
<dbReference type="GO" id="GO:0005886">
    <property type="term" value="C:plasma membrane"/>
    <property type="evidence" value="ECO:0007669"/>
    <property type="project" value="TreeGrafter"/>
</dbReference>
<evidence type="ECO:0000313" key="3">
    <source>
        <dbReference type="Proteomes" id="UP000318478"/>
    </source>
</evidence>